<accession>A0A9W6ZUN2</accession>
<evidence type="ECO:0000313" key="2">
    <source>
        <dbReference type="EMBL" id="GMH56260.1"/>
    </source>
</evidence>
<feature type="region of interest" description="Disordered" evidence="1">
    <location>
        <begin position="1"/>
        <end position="69"/>
    </location>
</feature>
<feature type="compositionally biased region" description="Basic and acidic residues" evidence="1">
    <location>
        <begin position="189"/>
        <end position="199"/>
    </location>
</feature>
<dbReference type="PANTHER" id="PTHR48100:SF1">
    <property type="entry name" value="HISTIDINE PHOSPHATASE FAMILY PROTEIN-RELATED"/>
    <property type="match status" value="1"/>
</dbReference>
<dbReference type="PANTHER" id="PTHR48100">
    <property type="entry name" value="BROAD-SPECIFICITY PHOSPHATASE YOR283W-RELATED"/>
    <property type="match status" value="1"/>
</dbReference>
<reference evidence="3" key="1">
    <citation type="journal article" date="2023" name="Commun. Biol.">
        <title>Genome analysis of Parmales, the sister group of diatoms, reveals the evolutionary specialization of diatoms from phago-mixotrophs to photoautotrophs.</title>
        <authorList>
            <person name="Ban H."/>
            <person name="Sato S."/>
            <person name="Yoshikawa S."/>
            <person name="Yamada K."/>
            <person name="Nakamura Y."/>
            <person name="Ichinomiya M."/>
            <person name="Sato N."/>
            <person name="Blanc-Mathieu R."/>
            <person name="Endo H."/>
            <person name="Kuwata A."/>
            <person name="Ogata H."/>
        </authorList>
    </citation>
    <scope>NUCLEOTIDE SEQUENCE [LARGE SCALE GENOMIC DNA]</scope>
    <source>
        <strain evidence="3">NIES 3701</strain>
    </source>
</reference>
<dbReference type="GO" id="GO:0005737">
    <property type="term" value="C:cytoplasm"/>
    <property type="evidence" value="ECO:0007669"/>
    <property type="project" value="TreeGrafter"/>
</dbReference>
<sequence length="361" mass="40252">MSKPLELPPVESGETNMEIDVPPESPAFEPDGIDGSPPATPMSPAPPSGPQPRSSPRPKAASTEVTEGTEKTIYLVRHGISRHNHHNVNLQSPALLDASLDIIGVHQAIAIGLRYRNAIGDEIVNPPKRGAPRRDPVELVCASPLTRCLETAHHAFFIGTPYDPHETGAYIDAEEEAKANKHRKQSVLRTEKNKKKELPMMHPKAPPPFVCHDDLREATGIYYPDKRRTKSAIKAAFPYVDFSNVKEEDDTKWRPDKRESLRELNVRISSFFDWLSTRPEKTIAIVTHGVWIEECLRRQVPSTLRGGIRVMNADVYQCACVGHVREEGPLEVNGLTMKKAFLDKKLAEQDENERGVKIGGH</sequence>
<feature type="compositionally biased region" description="Pro residues" evidence="1">
    <location>
        <begin position="38"/>
        <end position="55"/>
    </location>
</feature>
<dbReference type="SUPFAM" id="SSF53254">
    <property type="entry name" value="Phosphoglycerate mutase-like"/>
    <property type="match status" value="1"/>
</dbReference>
<feature type="region of interest" description="Disordered" evidence="1">
    <location>
        <begin position="177"/>
        <end position="203"/>
    </location>
</feature>
<dbReference type="InterPro" id="IPR029033">
    <property type="entry name" value="His_PPase_superfam"/>
</dbReference>
<organism evidence="2 3">
    <name type="scientific">Triparma strigata</name>
    <dbReference type="NCBI Taxonomy" id="1606541"/>
    <lineage>
        <taxon>Eukaryota</taxon>
        <taxon>Sar</taxon>
        <taxon>Stramenopiles</taxon>
        <taxon>Ochrophyta</taxon>
        <taxon>Bolidophyceae</taxon>
        <taxon>Parmales</taxon>
        <taxon>Triparmaceae</taxon>
        <taxon>Triparma</taxon>
    </lineage>
</organism>
<dbReference type="Proteomes" id="UP001165085">
    <property type="component" value="Unassembled WGS sequence"/>
</dbReference>
<dbReference type="EMBL" id="BRXY01000039">
    <property type="protein sequence ID" value="GMH56260.1"/>
    <property type="molecule type" value="Genomic_DNA"/>
</dbReference>
<dbReference type="OrthoDB" id="496981at2759"/>
<gene>
    <name evidence="2" type="ORF">TrST_g4131</name>
</gene>
<keyword evidence="3" id="KW-1185">Reference proteome</keyword>
<evidence type="ECO:0000256" key="1">
    <source>
        <dbReference type="SAM" id="MobiDB-lite"/>
    </source>
</evidence>
<proteinExistence type="predicted"/>
<dbReference type="AlphaFoldDB" id="A0A9W6ZUN2"/>
<dbReference type="Gene3D" id="3.40.50.1240">
    <property type="entry name" value="Phosphoglycerate mutase-like"/>
    <property type="match status" value="1"/>
</dbReference>
<dbReference type="InterPro" id="IPR050275">
    <property type="entry name" value="PGM_Phosphatase"/>
</dbReference>
<comment type="caution">
    <text evidence="2">The sequence shown here is derived from an EMBL/GenBank/DDBJ whole genome shotgun (WGS) entry which is preliminary data.</text>
</comment>
<dbReference type="GO" id="GO:0016791">
    <property type="term" value="F:phosphatase activity"/>
    <property type="evidence" value="ECO:0007669"/>
    <property type="project" value="TreeGrafter"/>
</dbReference>
<evidence type="ECO:0008006" key="4">
    <source>
        <dbReference type="Google" id="ProtNLM"/>
    </source>
</evidence>
<protein>
    <recommendedName>
        <fullName evidence="4">Phosphoglycerate mutase-like protein</fullName>
    </recommendedName>
</protein>
<name>A0A9W6ZUN2_9STRA</name>
<dbReference type="SMART" id="SM00855">
    <property type="entry name" value="PGAM"/>
    <property type="match status" value="1"/>
</dbReference>
<dbReference type="Pfam" id="PF00300">
    <property type="entry name" value="His_Phos_1"/>
    <property type="match status" value="1"/>
</dbReference>
<dbReference type="InterPro" id="IPR013078">
    <property type="entry name" value="His_Pase_superF_clade-1"/>
</dbReference>
<evidence type="ECO:0000313" key="3">
    <source>
        <dbReference type="Proteomes" id="UP001165085"/>
    </source>
</evidence>